<organism evidence="3 4">
    <name type="scientific">Fusarium equiseti</name>
    <name type="common">Fusarium scirpi</name>
    <dbReference type="NCBI Taxonomy" id="61235"/>
    <lineage>
        <taxon>Eukaryota</taxon>
        <taxon>Fungi</taxon>
        <taxon>Dikarya</taxon>
        <taxon>Ascomycota</taxon>
        <taxon>Pezizomycotina</taxon>
        <taxon>Sordariomycetes</taxon>
        <taxon>Hypocreomycetidae</taxon>
        <taxon>Hypocreales</taxon>
        <taxon>Nectriaceae</taxon>
        <taxon>Fusarium</taxon>
        <taxon>Fusarium incarnatum-equiseti species complex</taxon>
    </lineage>
</organism>
<name>A0ABQ8R2M9_FUSEQ</name>
<evidence type="ECO:0000259" key="2">
    <source>
        <dbReference type="Pfam" id="PF20183"/>
    </source>
</evidence>
<accession>A0ABQ8R2M9</accession>
<feature type="region of interest" description="Disordered" evidence="1">
    <location>
        <begin position="142"/>
        <end position="169"/>
    </location>
</feature>
<keyword evidence="4" id="KW-1185">Reference proteome</keyword>
<evidence type="ECO:0000313" key="4">
    <source>
        <dbReference type="Proteomes" id="UP001152024"/>
    </source>
</evidence>
<dbReference type="Pfam" id="PF20183">
    <property type="entry name" value="DUF6546"/>
    <property type="match status" value="1"/>
</dbReference>
<feature type="domain" description="DUF6546" evidence="2">
    <location>
        <begin position="331"/>
        <end position="410"/>
    </location>
</feature>
<dbReference type="InterPro" id="IPR046676">
    <property type="entry name" value="DUF6546"/>
</dbReference>
<dbReference type="EMBL" id="JAOQBH010000016">
    <property type="protein sequence ID" value="KAJ4124266.1"/>
    <property type="molecule type" value="Genomic_DNA"/>
</dbReference>
<evidence type="ECO:0000313" key="3">
    <source>
        <dbReference type="EMBL" id="KAJ4124266.1"/>
    </source>
</evidence>
<evidence type="ECO:0000256" key="1">
    <source>
        <dbReference type="SAM" id="MobiDB-lite"/>
    </source>
</evidence>
<protein>
    <recommendedName>
        <fullName evidence="2">DUF6546 domain-containing protein</fullName>
    </recommendedName>
</protein>
<sequence>MDRISIDILSLIAAAAASSGPEIDLSTVYDVWTLHDKPKFPGSGKPKENSLASCAAVSREWQLAFEPFTFRTLVLSPKRIVQAERQGYLTPRRLGCIRNLAVPITFPLPWPWDVPIVFAQVGEWPPPSEFDDAEVQKTIDGNESANANGTAWEDVEGSEGTNDEDLDNDGYMDVEDDMQPPEERDFAKSLPLLPQGVLDFELKYSRRVPRDHSHAPASIVPPGGKHDLLSQALFNFSQRENLLRFSAKGSFDLNILGTSEKALAARNGWPMLETYDVGFLAITPSGQWLARVFTDNPNTDSFREERWGPPSEQQRSCLSLFDTNEFRGPIEPDYAHRLVCTAGRAASHMPRLRRMDINVGVVGGYKVCYTSKKVNPCMRIVGKKLQPPTEELLRVWRRVAQDRYQQFGLEWNDTVKTNKRKMLFS</sequence>
<comment type="caution">
    <text evidence="3">The sequence shown here is derived from an EMBL/GenBank/DDBJ whole genome shotgun (WGS) entry which is preliminary data.</text>
</comment>
<feature type="compositionally biased region" description="Acidic residues" evidence="1">
    <location>
        <begin position="153"/>
        <end position="169"/>
    </location>
</feature>
<reference evidence="3" key="1">
    <citation type="submission" date="2022-09" db="EMBL/GenBank/DDBJ databases">
        <title>Fusarium specimens isolated from Avocado Roots.</title>
        <authorList>
            <person name="Stajich J."/>
            <person name="Roper C."/>
            <person name="Heimlech-Rivalta G."/>
        </authorList>
    </citation>
    <scope>NUCLEOTIDE SEQUENCE</scope>
    <source>
        <strain evidence="3">CF00095</strain>
    </source>
</reference>
<gene>
    <name evidence="3" type="ORF">NW768_009625</name>
</gene>
<proteinExistence type="predicted"/>
<dbReference type="Proteomes" id="UP001152024">
    <property type="component" value="Unassembled WGS sequence"/>
</dbReference>